<evidence type="ECO:0000256" key="2">
    <source>
        <dbReference type="ARBA" id="ARBA00022481"/>
    </source>
</evidence>
<evidence type="ECO:0000256" key="4">
    <source>
        <dbReference type="ARBA" id="ARBA00022989"/>
    </source>
</evidence>
<feature type="transmembrane region" description="Helical" evidence="6">
    <location>
        <begin position="21"/>
        <end position="52"/>
    </location>
</feature>
<keyword evidence="2" id="KW-0488">Methylation</keyword>
<dbReference type="InterPro" id="IPR012902">
    <property type="entry name" value="N_methyl_site"/>
</dbReference>
<dbReference type="NCBIfam" id="TIGR02532">
    <property type="entry name" value="IV_pilin_GFxxxE"/>
    <property type="match status" value="1"/>
</dbReference>
<dbReference type="PRINTS" id="PR00885">
    <property type="entry name" value="BCTERIALGSPH"/>
</dbReference>
<dbReference type="GO" id="GO:0015628">
    <property type="term" value="P:protein secretion by the type II secretion system"/>
    <property type="evidence" value="ECO:0007669"/>
    <property type="project" value="InterPro"/>
</dbReference>
<dbReference type="GO" id="GO:0015627">
    <property type="term" value="C:type II protein secretion system complex"/>
    <property type="evidence" value="ECO:0007669"/>
    <property type="project" value="InterPro"/>
</dbReference>
<dbReference type="PROSITE" id="PS00409">
    <property type="entry name" value="PROKAR_NTER_METHYL"/>
    <property type="match status" value="1"/>
</dbReference>
<keyword evidence="5 6" id="KW-0472">Membrane</keyword>
<keyword evidence="4 6" id="KW-1133">Transmembrane helix</keyword>
<evidence type="ECO:0000256" key="5">
    <source>
        <dbReference type="ARBA" id="ARBA00023136"/>
    </source>
</evidence>
<reference evidence="7 8" key="1">
    <citation type="journal article" date="2015" name="Nature">
        <title>rRNA introns, odd ribosomes, and small enigmatic genomes across a large radiation of phyla.</title>
        <authorList>
            <person name="Brown C.T."/>
            <person name="Hug L.A."/>
            <person name="Thomas B.C."/>
            <person name="Sharon I."/>
            <person name="Castelle C.J."/>
            <person name="Singh A."/>
            <person name="Wilkins M.J."/>
            <person name="Williams K.H."/>
            <person name="Banfield J.F."/>
        </authorList>
    </citation>
    <scope>NUCLEOTIDE SEQUENCE [LARGE SCALE GENOMIC DNA]</scope>
</reference>
<comment type="subcellular location">
    <subcellularLocation>
        <location evidence="1">Membrane</location>
        <topology evidence="1">Single-pass membrane protein</topology>
    </subcellularLocation>
</comment>
<protein>
    <submittedName>
        <fullName evidence="7">Uncharacterized protein</fullName>
    </submittedName>
</protein>
<evidence type="ECO:0000256" key="6">
    <source>
        <dbReference type="SAM" id="Phobius"/>
    </source>
</evidence>
<keyword evidence="3 6" id="KW-0812">Transmembrane</keyword>
<proteinExistence type="predicted"/>
<dbReference type="EMBL" id="LCKF01000012">
    <property type="protein sequence ID" value="KKT91432.1"/>
    <property type="molecule type" value="Genomic_DNA"/>
</dbReference>
<dbReference type="AlphaFoldDB" id="A0A0G1NE83"/>
<evidence type="ECO:0000256" key="3">
    <source>
        <dbReference type="ARBA" id="ARBA00022692"/>
    </source>
</evidence>
<dbReference type="Gene3D" id="3.30.700.10">
    <property type="entry name" value="Glycoprotein, Type 4 Pilin"/>
    <property type="match status" value="1"/>
</dbReference>
<accession>A0A0G1NE83</accession>
<evidence type="ECO:0000313" key="8">
    <source>
        <dbReference type="Proteomes" id="UP000033966"/>
    </source>
</evidence>
<dbReference type="SUPFAM" id="SSF54523">
    <property type="entry name" value="Pili subunits"/>
    <property type="match status" value="1"/>
</dbReference>
<name>A0A0G1NE83_9BACT</name>
<dbReference type="Pfam" id="PF07963">
    <property type="entry name" value="N_methyl"/>
    <property type="match status" value="1"/>
</dbReference>
<dbReference type="InterPro" id="IPR045584">
    <property type="entry name" value="Pilin-like"/>
</dbReference>
<sequence length="157" mass="16743">MYKMVEFIYVKIMSINNKKNSVVSAISGFTLIEMLVVIAIIGILSAAVLVALGPSRNKAKDSRIVSDLQQARAIAETLYNPASASPYGSINLTTGQLKTIADDILTQNSTLQVNPASPSTAYAFYAFLSDGTTYYCVDSSGNVFTTIKVPASGVCQN</sequence>
<evidence type="ECO:0000256" key="1">
    <source>
        <dbReference type="ARBA" id="ARBA00004167"/>
    </source>
</evidence>
<comment type="caution">
    <text evidence="7">The sequence shown here is derived from an EMBL/GenBank/DDBJ whole genome shotgun (WGS) entry which is preliminary data.</text>
</comment>
<dbReference type="PANTHER" id="PTHR30093">
    <property type="entry name" value="GENERAL SECRETION PATHWAY PROTEIN G"/>
    <property type="match status" value="1"/>
</dbReference>
<dbReference type="Proteomes" id="UP000033966">
    <property type="component" value="Unassembled WGS sequence"/>
</dbReference>
<dbReference type="GO" id="GO:0016020">
    <property type="term" value="C:membrane"/>
    <property type="evidence" value="ECO:0007669"/>
    <property type="project" value="UniProtKB-SubCell"/>
</dbReference>
<evidence type="ECO:0000313" key="7">
    <source>
        <dbReference type="EMBL" id="KKT91432.1"/>
    </source>
</evidence>
<organism evidence="7 8">
    <name type="scientific">Candidatus Jorgensenbacteria bacterium GW2011_GWA2_45_13</name>
    <dbReference type="NCBI Taxonomy" id="1618662"/>
    <lineage>
        <taxon>Bacteria</taxon>
        <taxon>Candidatus Joergenseniibacteriota</taxon>
    </lineage>
</organism>
<dbReference type="InterPro" id="IPR002416">
    <property type="entry name" value="T2SS_protein-GspH"/>
</dbReference>
<dbReference type="PANTHER" id="PTHR30093:SF44">
    <property type="entry name" value="TYPE II SECRETION SYSTEM CORE PROTEIN G"/>
    <property type="match status" value="1"/>
</dbReference>
<gene>
    <name evidence="7" type="ORF">UW92_C0012G0010</name>
</gene>